<dbReference type="PANTHER" id="PTHR42896">
    <property type="entry name" value="XYLULOSE-1,5-BISPHOSPHATE (XUBP) PHOSPHATASE"/>
    <property type="match status" value="1"/>
</dbReference>
<dbReference type="InterPro" id="IPR023198">
    <property type="entry name" value="PGP-like_dom2"/>
</dbReference>
<dbReference type="RefSeq" id="WP_379961119.1">
    <property type="nucleotide sequence ID" value="NZ_JAUYVI010000009.1"/>
</dbReference>
<keyword evidence="2" id="KW-1185">Reference proteome</keyword>
<evidence type="ECO:0000313" key="2">
    <source>
        <dbReference type="Proteomes" id="UP001230156"/>
    </source>
</evidence>
<dbReference type="SFLD" id="SFLDG01129">
    <property type="entry name" value="C1.5:_HAD__Beta-PGM__Phosphata"/>
    <property type="match status" value="1"/>
</dbReference>
<dbReference type="SFLD" id="SFLDF00035">
    <property type="entry name" value="phosphoglycolate_phosphatase"/>
    <property type="match status" value="1"/>
</dbReference>
<accession>A0ABU0YTQ1</accession>
<keyword evidence="1" id="KW-0378">Hydrolase</keyword>
<gene>
    <name evidence="1" type="ORF">Q8A70_25620</name>
</gene>
<proteinExistence type="predicted"/>
<dbReference type="GO" id="GO:0016787">
    <property type="term" value="F:hydrolase activity"/>
    <property type="evidence" value="ECO:0007669"/>
    <property type="project" value="UniProtKB-KW"/>
</dbReference>
<organism evidence="1 2">
    <name type="scientific">Dongia sedimenti</name>
    <dbReference type="NCBI Taxonomy" id="3064282"/>
    <lineage>
        <taxon>Bacteria</taxon>
        <taxon>Pseudomonadati</taxon>
        <taxon>Pseudomonadota</taxon>
        <taxon>Alphaproteobacteria</taxon>
        <taxon>Rhodospirillales</taxon>
        <taxon>Dongiaceae</taxon>
        <taxon>Dongia</taxon>
    </lineage>
</organism>
<comment type="caution">
    <text evidence="1">The sequence shown here is derived from an EMBL/GenBank/DDBJ whole genome shotgun (WGS) entry which is preliminary data.</text>
</comment>
<dbReference type="InterPro" id="IPR036412">
    <property type="entry name" value="HAD-like_sf"/>
</dbReference>
<dbReference type="InterPro" id="IPR023214">
    <property type="entry name" value="HAD_sf"/>
</dbReference>
<dbReference type="SFLD" id="SFLDG01135">
    <property type="entry name" value="C1.5.6:_HAD__Beta-PGM__Phospha"/>
    <property type="match status" value="1"/>
</dbReference>
<dbReference type="InterPro" id="IPR006439">
    <property type="entry name" value="HAD-SF_hydro_IA"/>
</dbReference>
<dbReference type="SUPFAM" id="SSF56784">
    <property type="entry name" value="HAD-like"/>
    <property type="match status" value="1"/>
</dbReference>
<dbReference type="PRINTS" id="PR00413">
    <property type="entry name" value="HADHALOGNASE"/>
</dbReference>
<evidence type="ECO:0000313" key="1">
    <source>
        <dbReference type="EMBL" id="MDQ7251091.1"/>
    </source>
</evidence>
<dbReference type="PANTHER" id="PTHR42896:SF2">
    <property type="entry name" value="CBBY-LIKE PROTEIN"/>
    <property type="match status" value="1"/>
</dbReference>
<dbReference type="Proteomes" id="UP001230156">
    <property type="component" value="Unassembled WGS sequence"/>
</dbReference>
<dbReference type="EMBL" id="JAUYVI010000009">
    <property type="protein sequence ID" value="MDQ7251091.1"/>
    <property type="molecule type" value="Genomic_DNA"/>
</dbReference>
<name>A0ABU0YTQ1_9PROT</name>
<dbReference type="InterPro" id="IPR044999">
    <property type="entry name" value="CbbY-like"/>
</dbReference>
<dbReference type="NCBIfam" id="TIGR01509">
    <property type="entry name" value="HAD-SF-IA-v3"/>
    <property type="match status" value="1"/>
</dbReference>
<reference evidence="2" key="1">
    <citation type="submission" date="2023-08" db="EMBL/GenBank/DDBJ databases">
        <title>Rhodospirillaceae gen. nov., a novel taxon isolated from the Yangtze River Yuezi River estuary sludge.</title>
        <authorList>
            <person name="Ruan L."/>
        </authorList>
    </citation>
    <scope>NUCLEOTIDE SEQUENCE [LARGE SCALE GENOMIC DNA]</scope>
    <source>
        <strain evidence="2">R-7</strain>
    </source>
</reference>
<dbReference type="Gene3D" id="3.40.50.1000">
    <property type="entry name" value="HAD superfamily/HAD-like"/>
    <property type="match status" value="1"/>
</dbReference>
<dbReference type="Pfam" id="PF00702">
    <property type="entry name" value="Hydrolase"/>
    <property type="match status" value="1"/>
</dbReference>
<protein>
    <submittedName>
        <fullName evidence="1">HAD family hydrolase</fullName>
    </submittedName>
</protein>
<dbReference type="SFLD" id="SFLDS00003">
    <property type="entry name" value="Haloacid_Dehalogenase"/>
    <property type="match status" value="1"/>
</dbReference>
<dbReference type="Gene3D" id="1.10.150.240">
    <property type="entry name" value="Putative phosphatase, domain 2"/>
    <property type="match status" value="1"/>
</dbReference>
<sequence>MQALIFDCDGVLVDTERDGHRVSFNRAFAGLGIDAEWSVDRYGTLLTTAGGKERMARHFKETGWPAAFADHDALIAQLHKRKTDLFMELIAAGDLPLRPGVKRLVDEAIAAKIKLAVCSTSNERAVQALVDVMLGPARAAQISVFAGDVVPAKKPDPAIYLLAARTLGLDPSQCVVVEDSHIGLTAAKAAGMSCIVTKSSYTAEEDFSQADRVVPDLDAGITLATCRSLAARRVA</sequence>